<accession>A0A482XU56</accession>
<name>A0A482XU56_LAOST</name>
<keyword evidence="2" id="KW-1185">Reference proteome</keyword>
<dbReference type="InParanoid" id="A0A482XU56"/>
<protein>
    <submittedName>
        <fullName evidence="1">Uncharacterized protein</fullName>
    </submittedName>
</protein>
<organism evidence="1 2">
    <name type="scientific">Laodelphax striatellus</name>
    <name type="common">Small brown planthopper</name>
    <name type="synonym">Delphax striatella</name>
    <dbReference type="NCBI Taxonomy" id="195883"/>
    <lineage>
        <taxon>Eukaryota</taxon>
        <taxon>Metazoa</taxon>
        <taxon>Ecdysozoa</taxon>
        <taxon>Arthropoda</taxon>
        <taxon>Hexapoda</taxon>
        <taxon>Insecta</taxon>
        <taxon>Pterygota</taxon>
        <taxon>Neoptera</taxon>
        <taxon>Paraneoptera</taxon>
        <taxon>Hemiptera</taxon>
        <taxon>Auchenorrhyncha</taxon>
        <taxon>Fulgoroidea</taxon>
        <taxon>Delphacidae</taxon>
        <taxon>Criomorphinae</taxon>
        <taxon>Laodelphax</taxon>
    </lineage>
</organism>
<dbReference type="Proteomes" id="UP000291343">
    <property type="component" value="Unassembled WGS sequence"/>
</dbReference>
<gene>
    <name evidence="1" type="ORF">LSTR_LSTR007548</name>
</gene>
<proteinExistence type="predicted"/>
<dbReference type="EMBL" id="QKKF02002514">
    <property type="protein sequence ID" value="RZF48381.1"/>
    <property type="molecule type" value="Genomic_DNA"/>
</dbReference>
<evidence type="ECO:0000313" key="1">
    <source>
        <dbReference type="EMBL" id="RZF48381.1"/>
    </source>
</evidence>
<dbReference type="AlphaFoldDB" id="A0A482XU56"/>
<reference evidence="1 2" key="1">
    <citation type="journal article" date="2017" name="Gigascience">
        <title>Genome sequence of the small brown planthopper, Laodelphax striatellus.</title>
        <authorList>
            <person name="Zhu J."/>
            <person name="Jiang F."/>
            <person name="Wang X."/>
            <person name="Yang P."/>
            <person name="Bao Y."/>
            <person name="Zhao W."/>
            <person name="Wang W."/>
            <person name="Lu H."/>
            <person name="Wang Q."/>
            <person name="Cui N."/>
            <person name="Li J."/>
            <person name="Chen X."/>
            <person name="Luo L."/>
            <person name="Yu J."/>
            <person name="Kang L."/>
            <person name="Cui F."/>
        </authorList>
    </citation>
    <scope>NUCLEOTIDE SEQUENCE [LARGE SCALE GENOMIC DNA]</scope>
    <source>
        <strain evidence="1">Lst14</strain>
    </source>
</reference>
<comment type="caution">
    <text evidence="1">The sequence shown here is derived from an EMBL/GenBank/DDBJ whole genome shotgun (WGS) entry which is preliminary data.</text>
</comment>
<sequence length="89" mass="9997">MKIQKHSSAFLPITLHVKRGAAEESRTVDSEQVWTVTVRRGDFLWGSFNCPGLTVRTVNDGLWTVQNLPRQFRHQSTPLTCIAAVYGIA</sequence>
<evidence type="ECO:0000313" key="2">
    <source>
        <dbReference type="Proteomes" id="UP000291343"/>
    </source>
</evidence>